<dbReference type="Proteomes" id="UP000887013">
    <property type="component" value="Unassembled WGS sequence"/>
</dbReference>
<accession>A0A8X6UVC6</accession>
<gene>
    <name evidence="1" type="ORF">NPIL_566031</name>
</gene>
<reference evidence="1" key="1">
    <citation type="submission" date="2020-08" db="EMBL/GenBank/DDBJ databases">
        <title>Multicomponent nature underlies the extraordinary mechanical properties of spider dragline silk.</title>
        <authorList>
            <person name="Kono N."/>
            <person name="Nakamura H."/>
            <person name="Mori M."/>
            <person name="Yoshida Y."/>
            <person name="Ohtoshi R."/>
            <person name="Malay A.D."/>
            <person name="Moran D.A.P."/>
            <person name="Tomita M."/>
            <person name="Numata K."/>
            <person name="Arakawa K."/>
        </authorList>
    </citation>
    <scope>NUCLEOTIDE SEQUENCE</scope>
</reference>
<evidence type="ECO:0000313" key="1">
    <source>
        <dbReference type="EMBL" id="GFU60533.1"/>
    </source>
</evidence>
<name>A0A8X6UVC6_NEPPI</name>
<proteinExistence type="predicted"/>
<sequence>MPDPSAKIQPRTTRRLPSNWTCAFGFAGSVVIEDHILDLTPANGNCVTLNFSKELRTTETSVRRHFQKLNEITKFLKVLGTASHFRKGS</sequence>
<evidence type="ECO:0000313" key="2">
    <source>
        <dbReference type="Proteomes" id="UP000887013"/>
    </source>
</evidence>
<dbReference type="EMBL" id="BMAW01040680">
    <property type="protein sequence ID" value="GFU60533.1"/>
    <property type="molecule type" value="Genomic_DNA"/>
</dbReference>
<protein>
    <submittedName>
        <fullName evidence="1">Uncharacterized protein</fullName>
    </submittedName>
</protein>
<dbReference type="AlphaFoldDB" id="A0A8X6UVC6"/>
<organism evidence="1 2">
    <name type="scientific">Nephila pilipes</name>
    <name type="common">Giant wood spider</name>
    <name type="synonym">Nephila maculata</name>
    <dbReference type="NCBI Taxonomy" id="299642"/>
    <lineage>
        <taxon>Eukaryota</taxon>
        <taxon>Metazoa</taxon>
        <taxon>Ecdysozoa</taxon>
        <taxon>Arthropoda</taxon>
        <taxon>Chelicerata</taxon>
        <taxon>Arachnida</taxon>
        <taxon>Araneae</taxon>
        <taxon>Araneomorphae</taxon>
        <taxon>Entelegynae</taxon>
        <taxon>Araneoidea</taxon>
        <taxon>Nephilidae</taxon>
        <taxon>Nephila</taxon>
    </lineage>
</organism>
<keyword evidence="2" id="KW-1185">Reference proteome</keyword>
<comment type="caution">
    <text evidence="1">The sequence shown here is derived from an EMBL/GenBank/DDBJ whole genome shotgun (WGS) entry which is preliminary data.</text>
</comment>